<gene>
    <name evidence="2" type="ORF">SMIM3I_01871</name>
</gene>
<keyword evidence="1" id="KW-1133">Transmembrane helix</keyword>
<name>A0A150NQ37_STRMT</name>
<dbReference type="Proteomes" id="UP000075442">
    <property type="component" value="Unassembled WGS sequence"/>
</dbReference>
<evidence type="ECO:0000313" key="3">
    <source>
        <dbReference type="Proteomes" id="UP000075442"/>
    </source>
</evidence>
<dbReference type="PATRIC" id="fig|28037.235.peg.1142"/>
<sequence length="47" mass="5737">MSIWMIFLDKSFNKGKINMPSTFLLLIFFYYTLFSEKKKKDFVFSKI</sequence>
<reference evidence="2 3" key="1">
    <citation type="submission" date="2016-01" db="EMBL/GenBank/DDBJ databases">
        <title>Highly variable Streptococcus oralis 1 are common among viridans streptococci isolated from primates.</title>
        <authorList>
            <person name="Denapaite D."/>
            <person name="Rieger M."/>
            <person name="Koendgen S."/>
            <person name="Brueckner R."/>
            <person name="Ochigava I."/>
            <person name="Kappeler P."/>
            <person name="Maetz-Rensing K."/>
            <person name="Leendertz F."/>
        </authorList>
    </citation>
    <scope>NUCLEOTIDE SEQUENCE [LARGE SCALE GENOMIC DNA]</scope>
    <source>
        <strain evidence="2 3">M3-1</strain>
    </source>
</reference>
<evidence type="ECO:0000256" key="1">
    <source>
        <dbReference type="SAM" id="Phobius"/>
    </source>
</evidence>
<protein>
    <submittedName>
        <fullName evidence="2">Uncharacterized protein</fullName>
    </submittedName>
</protein>
<proteinExistence type="predicted"/>
<feature type="transmembrane region" description="Helical" evidence="1">
    <location>
        <begin position="17"/>
        <end position="34"/>
    </location>
</feature>
<keyword evidence="1" id="KW-0472">Membrane</keyword>
<organism evidence="2 3">
    <name type="scientific">Streptococcus mitis</name>
    <dbReference type="NCBI Taxonomy" id="28037"/>
    <lineage>
        <taxon>Bacteria</taxon>
        <taxon>Bacillati</taxon>
        <taxon>Bacillota</taxon>
        <taxon>Bacilli</taxon>
        <taxon>Lactobacillales</taxon>
        <taxon>Streptococcaceae</taxon>
        <taxon>Streptococcus</taxon>
        <taxon>Streptococcus mitis group</taxon>
    </lineage>
</organism>
<keyword evidence="1" id="KW-0812">Transmembrane</keyword>
<dbReference type="EMBL" id="LROU01000092">
    <property type="protein sequence ID" value="KYF35579.1"/>
    <property type="molecule type" value="Genomic_DNA"/>
</dbReference>
<comment type="caution">
    <text evidence="2">The sequence shown here is derived from an EMBL/GenBank/DDBJ whole genome shotgun (WGS) entry which is preliminary data.</text>
</comment>
<dbReference type="AlphaFoldDB" id="A0A150NQ37"/>
<evidence type="ECO:0000313" key="2">
    <source>
        <dbReference type="EMBL" id="KYF35579.1"/>
    </source>
</evidence>
<accession>A0A150NQ37</accession>